<feature type="compositionally biased region" description="Low complexity" evidence="6">
    <location>
        <begin position="350"/>
        <end position="364"/>
    </location>
</feature>
<feature type="region of interest" description="Disordered" evidence="6">
    <location>
        <begin position="337"/>
        <end position="364"/>
    </location>
</feature>
<evidence type="ECO:0000256" key="1">
    <source>
        <dbReference type="ARBA" id="ARBA00004651"/>
    </source>
</evidence>
<dbReference type="EMBL" id="SNVV01000037">
    <property type="protein sequence ID" value="TDN43823.1"/>
    <property type="molecule type" value="Genomic_DNA"/>
</dbReference>
<dbReference type="InterPro" id="IPR043428">
    <property type="entry name" value="LivM-like"/>
</dbReference>
<dbReference type="AlphaFoldDB" id="A0A4R6DGY2"/>
<feature type="transmembrane region" description="Helical" evidence="7">
    <location>
        <begin position="159"/>
        <end position="182"/>
    </location>
</feature>
<dbReference type="PANTHER" id="PTHR30482:SF10">
    <property type="entry name" value="HIGH-AFFINITY BRANCHED-CHAIN AMINO ACID TRANSPORT PROTEIN BRAE"/>
    <property type="match status" value="1"/>
</dbReference>
<evidence type="ECO:0000256" key="5">
    <source>
        <dbReference type="ARBA" id="ARBA00023136"/>
    </source>
</evidence>
<evidence type="ECO:0000256" key="7">
    <source>
        <dbReference type="SAM" id="Phobius"/>
    </source>
</evidence>
<dbReference type="GO" id="GO:0015658">
    <property type="term" value="F:branched-chain amino acid transmembrane transporter activity"/>
    <property type="evidence" value="ECO:0007669"/>
    <property type="project" value="InterPro"/>
</dbReference>
<organism evidence="8 9">
    <name type="scientific">Azoarcus indigens</name>
    <dbReference type="NCBI Taxonomy" id="29545"/>
    <lineage>
        <taxon>Bacteria</taxon>
        <taxon>Pseudomonadati</taxon>
        <taxon>Pseudomonadota</taxon>
        <taxon>Betaproteobacteria</taxon>
        <taxon>Rhodocyclales</taxon>
        <taxon>Zoogloeaceae</taxon>
        <taxon>Azoarcus</taxon>
    </lineage>
</organism>
<evidence type="ECO:0000313" key="8">
    <source>
        <dbReference type="EMBL" id="TDN43823.1"/>
    </source>
</evidence>
<evidence type="ECO:0000256" key="6">
    <source>
        <dbReference type="SAM" id="MobiDB-lite"/>
    </source>
</evidence>
<keyword evidence="3 7" id="KW-0812">Transmembrane</keyword>
<feature type="transmembrane region" description="Helical" evidence="7">
    <location>
        <begin position="253"/>
        <end position="275"/>
    </location>
</feature>
<feature type="transmembrane region" description="Helical" evidence="7">
    <location>
        <begin position="213"/>
        <end position="233"/>
    </location>
</feature>
<feature type="transmembrane region" description="Helical" evidence="7">
    <location>
        <begin position="92"/>
        <end position="113"/>
    </location>
</feature>
<protein>
    <submittedName>
        <fullName evidence="8">Amino acid/amide ABC transporter membrane protein 2 (HAAT family)</fullName>
    </submittedName>
</protein>
<dbReference type="RefSeq" id="WP_133595148.1">
    <property type="nucleotide sequence ID" value="NZ_SNVV01000037.1"/>
</dbReference>
<dbReference type="GO" id="GO:0005886">
    <property type="term" value="C:plasma membrane"/>
    <property type="evidence" value="ECO:0007669"/>
    <property type="project" value="UniProtKB-SubCell"/>
</dbReference>
<dbReference type="OrthoDB" id="9814461at2"/>
<sequence>MSTSAKLPARRGLRPAHFVFLAWALLLAAMPFLADNYFVRLATFVAMYSALALSWNFIGGYTGYPSFATAAFVGLGSYTGAVLQNAGAPMVAAWVCATLFTGLVAALIGAAILRMKGHYFAVGSITLIEVLHQVASLWSSVTGGGEGLNVPILAGGPDFAGRVFLYAMLATLLLVWAVTLWVDRSKLGFGLRCISQNEDAADMVGIQVNRYKTVAFTLSALFCGTVGAIYASWVSYISPSDAFSVLLTLKVPAMAMLGGLGTVYGPIVGAAAFVLMEETIWAHFLDYNQAILGVVIVLLILFLPGGFLKIDYRRLWRRPPPARPAAPAASALSAAVTGEKAEKGEKADKAAAAPLATFAREGRS</sequence>
<keyword evidence="9" id="KW-1185">Reference proteome</keyword>
<keyword evidence="4 7" id="KW-1133">Transmembrane helix</keyword>
<keyword evidence="5 7" id="KW-0472">Membrane</keyword>
<feature type="transmembrane region" description="Helical" evidence="7">
    <location>
        <begin position="287"/>
        <end position="308"/>
    </location>
</feature>
<evidence type="ECO:0000256" key="3">
    <source>
        <dbReference type="ARBA" id="ARBA00022692"/>
    </source>
</evidence>
<comment type="subcellular location">
    <subcellularLocation>
        <location evidence="1">Cell membrane</location>
        <topology evidence="1">Multi-pass membrane protein</topology>
    </subcellularLocation>
</comment>
<reference evidence="8 9" key="1">
    <citation type="submission" date="2019-03" db="EMBL/GenBank/DDBJ databases">
        <title>Genomic Encyclopedia of Type Strains, Phase IV (KMG-IV): sequencing the most valuable type-strain genomes for metagenomic binning, comparative biology and taxonomic classification.</title>
        <authorList>
            <person name="Goeker M."/>
        </authorList>
    </citation>
    <scope>NUCLEOTIDE SEQUENCE [LARGE SCALE GENOMIC DNA]</scope>
    <source>
        <strain evidence="8 9">DSM 12121</strain>
    </source>
</reference>
<dbReference type="CDD" id="cd06581">
    <property type="entry name" value="TM_PBP1_LivM_like"/>
    <property type="match status" value="1"/>
</dbReference>
<keyword evidence="2" id="KW-1003">Cell membrane</keyword>
<dbReference type="Proteomes" id="UP000295129">
    <property type="component" value="Unassembled WGS sequence"/>
</dbReference>
<accession>A0A4R6DGY2</accession>
<feature type="transmembrane region" description="Helical" evidence="7">
    <location>
        <begin position="67"/>
        <end position="86"/>
    </location>
</feature>
<dbReference type="InterPro" id="IPR001851">
    <property type="entry name" value="ABC_transp_permease"/>
</dbReference>
<feature type="compositionally biased region" description="Basic and acidic residues" evidence="6">
    <location>
        <begin position="339"/>
        <end position="349"/>
    </location>
</feature>
<name>A0A4R6DGY2_9RHOO</name>
<evidence type="ECO:0000256" key="2">
    <source>
        <dbReference type="ARBA" id="ARBA00022475"/>
    </source>
</evidence>
<comment type="caution">
    <text evidence="8">The sequence shown here is derived from an EMBL/GenBank/DDBJ whole genome shotgun (WGS) entry which is preliminary data.</text>
</comment>
<gene>
    <name evidence="8" type="ORF">C7389_13725</name>
</gene>
<dbReference type="Pfam" id="PF02653">
    <property type="entry name" value="BPD_transp_2"/>
    <property type="match status" value="1"/>
</dbReference>
<proteinExistence type="predicted"/>
<evidence type="ECO:0000256" key="4">
    <source>
        <dbReference type="ARBA" id="ARBA00022989"/>
    </source>
</evidence>
<dbReference type="PANTHER" id="PTHR30482">
    <property type="entry name" value="HIGH-AFFINITY BRANCHED-CHAIN AMINO ACID TRANSPORT SYSTEM PERMEASE"/>
    <property type="match status" value="1"/>
</dbReference>
<evidence type="ECO:0000313" key="9">
    <source>
        <dbReference type="Proteomes" id="UP000295129"/>
    </source>
</evidence>
<feature type="transmembrane region" description="Helical" evidence="7">
    <location>
        <begin position="12"/>
        <end position="31"/>
    </location>
</feature>